<evidence type="ECO:0000256" key="1">
    <source>
        <dbReference type="ARBA" id="ARBA00022801"/>
    </source>
</evidence>
<dbReference type="InterPro" id="IPR000639">
    <property type="entry name" value="Epox_hydrolase-like"/>
</dbReference>
<protein>
    <submittedName>
        <fullName evidence="3">Pimeloyl-ACP methyl ester carboxylesterase</fullName>
    </submittedName>
</protein>
<dbReference type="Pfam" id="PF00561">
    <property type="entry name" value="Abhydrolase_1"/>
    <property type="match status" value="1"/>
</dbReference>
<dbReference type="GO" id="GO:0016787">
    <property type="term" value="F:hydrolase activity"/>
    <property type="evidence" value="ECO:0007669"/>
    <property type="project" value="UniProtKB-KW"/>
</dbReference>
<dbReference type="Proteomes" id="UP000291591">
    <property type="component" value="Unassembled WGS sequence"/>
</dbReference>
<keyword evidence="1" id="KW-0378">Hydrolase</keyword>
<gene>
    <name evidence="3" type="ORF">EV383_6019</name>
</gene>
<evidence type="ECO:0000313" key="4">
    <source>
        <dbReference type="Proteomes" id="UP000291591"/>
    </source>
</evidence>
<dbReference type="InterPro" id="IPR000073">
    <property type="entry name" value="AB_hydrolase_1"/>
</dbReference>
<keyword evidence="4" id="KW-1185">Reference proteome</keyword>
<name>A0A4Q7V398_PSEST</name>
<sequence>MAPRGPCRVRRRTSGYDVVMPIDVVNAGVLRVAFERHGPDGGWPVVLSHGFPYDPRSYDEVVGPLVEAGADVVVPYLRGYGPTRFRDAATPRSGQQAALAHDLLALIEALGLERPVVAGYDWGGRAACLVAALWPERVGGLVTVAGYNVQDIAGFSAPQPPEVERRLWYQYYLHGERGRAGLAEHRAAFARLLWSEWSPTWAFTDRQFEASAASFDNPDFVDVVVHSYRHRYGLVDGDPAYAATERLIAAQPRIEVPTVVLDPTEATLSSPRTTAEHERHFGRIVVHRRVDAGHNVPQEAPRDVAAAVLELGRPGR</sequence>
<comment type="caution">
    <text evidence="3">The sequence shown here is derived from an EMBL/GenBank/DDBJ whole genome shotgun (WGS) entry which is preliminary data.</text>
</comment>
<dbReference type="AlphaFoldDB" id="A0A4Q7V398"/>
<dbReference type="PANTHER" id="PTHR43329">
    <property type="entry name" value="EPOXIDE HYDROLASE"/>
    <property type="match status" value="1"/>
</dbReference>
<proteinExistence type="predicted"/>
<dbReference type="Gene3D" id="3.40.50.1820">
    <property type="entry name" value="alpha/beta hydrolase"/>
    <property type="match status" value="1"/>
</dbReference>
<organism evidence="3 4">
    <name type="scientific">Pseudonocardia sediminis</name>
    <dbReference type="NCBI Taxonomy" id="1397368"/>
    <lineage>
        <taxon>Bacteria</taxon>
        <taxon>Bacillati</taxon>
        <taxon>Actinomycetota</taxon>
        <taxon>Actinomycetes</taxon>
        <taxon>Pseudonocardiales</taxon>
        <taxon>Pseudonocardiaceae</taxon>
        <taxon>Pseudonocardia</taxon>
    </lineage>
</organism>
<accession>A0A4Q7V398</accession>
<dbReference type="PRINTS" id="PR00412">
    <property type="entry name" value="EPOXHYDRLASE"/>
</dbReference>
<dbReference type="InterPro" id="IPR029058">
    <property type="entry name" value="AB_hydrolase_fold"/>
</dbReference>
<dbReference type="SUPFAM" id="SSF53474">
    <property type="entry name" value="alpha/beta-Hydrolases"/>
    <property type="match status" value="1"/>
</dbReference>
<dbReference type="EMBL" id="SHKL01000001">
    <property type="protein sequence ID" value="RZT89062.1"/>
    <property type="molecule type" value="Genomic_DNA"/>
</dbReference>
<reference evidence="3 4" key="1">
    <citation type="submission" date="2019-02" db="EMBL/GenBank/DDBJ databases">
        <title>Sequencing the genomes of 1000 actinobacteria strains.</title>
        <authorList>
            <person name="Klenk H.-P."/>
        </authorList>
    </citation>
    <scope>NUCLEOTIDE SEQUENCE [LARGE SCALE GENOMIC DNA]</scope>
    <source>
        <strain evidence="3 4">DSM 45779</strain>
    </source>
</reference>
<evidence type="ECO:0000313" key="3">
    <source>
        <dbReference type="EMBL" id="RZT89062.1"/>
    </source>
</evidence>
<feature type="domain" description="AB hydrolase-1" evidence="2">
    <location>
        <begin position="44"/>
        <end position="296"/>
    </location>
</feature>
<evidence type="ECO:0000259" key="2">
    <source>
        <dbReference type="Pfam" id="PF00561"/>
    </source>
</evidence>